<evidence type="ECO:0000256" key="3">
    <source>
        <dbReference type="ARBA" id="ARBA00041189"/>
    </source>
</evidence>
<feature type="region of interest" description="Disordered" evidence="6">
    <location>
        <begin position="398"/>
        <end position="541"/>
    </location>
</feature>
<dbReference type="GO" id="GO:0042073">
    <property type="term" value="P:intraciliary transport"/>
    <property type="evidence" value="ECO:0007669"/>
    <property type="project" value="TreeGrafter"/>
</dbReference>
<evidence type="ECO:0000256" key="2">
    <source>
        <dbReference type="ARBA" id="ARBA00023054"/>
    </source>
</evidence>
<keyword evidence="2 5" id="KW-0175">Coiled coil</keyword>
<feature type="non-terminal residue" evidence="8">
    <location>
        <position position="1"/>
    </location>
</feature>
<feature type="compositionally biased region" description="Polar residues" evidence="6">
    <location>
        <begin position="529"/>
        <end position="541"/>
    </location>
</feature>
<evidence type="ECO:0000256" key="1">
    <source>
        <dbReference type="ARBA" id="ARBA00010229"/>
    </source>
</evidence>
<name>A0A8J7P403_ATRSP</name>
<protein>
    <recommendedName>
        <fullName evidence="3">Lebercilin-like protein</fullName>
    </recommendedName>
    <alternativeName>
        <fullName evidence="4">Leber congenital amaurosis 5-like protein</fullName>
    </alternativeName>
</protein>
<feature type="compositionally biased region" description="Acidic residues" evidence="6">
    <location>
        <begin position="308"/>
        <end position="321"/>
    </location>
</feature>
<feature type="region of interest" description="Disordered" evidence="6">
    <location>
        <begin position="285"/>
        <end position="321"/>
    </location>
</feature>
<evidence type="ECO:0000259" key="7">
    <source>
        <dbReference type="Pfam" id="PF15619"/>
    </source>
</evidence>
<evidence type="ECO:0000256" key="5">
    <source>
        <dbReference type="SAM" id="Coils"/>
    </source>
</evidence>
<dbReference type="EMBL" id="JAAWVO010073544">
    <property type="protein sequence ID" value="MBN3324920.1"/>
    <property type="molecule type" value="Genomic_DNA"/>
</dbReference>
<feature type="compositionally biased region" description="Basic and acidic residues" evidence="6">
    <location>
        <begin position="285"/>
        <end position="303"/>
    </location>
</feature>
<organism evidence="8 9">
    <name type="scientific">Atractosteus spatula</name>
    <name type="common">Alligator gar</name>
    <name type="synonym">Lepisosteus spatula</name>
    <dbReference type="NCBI Taxonomy" id="7917"/>
    <lineage>
        <taxon>Eukaryota</taxon>
        <taxon>Metazoa</taxon>
        <taxon>Chordata</taxon>
        <taxon>Craniata</taxon>
        <taxon>Vertebrata</taxon>
        <taxon>Euteleostomi</taxon>
        <taxon>Actinopterygii</taxon>
        <taxon>Neopterygii</taxon>
        <taxon>Holostei</taxon>
        <taxon>Semionotiformes</taxon>
        <taxon>Lepisosteidae</taxon>
        <taxon>Atractosteus</taxon>
    </lineage>
</organism>
<feature type="coiled-coil region" evidence="5">
    <location>
        <begin position="57"/>
        <end position="141"/>
    </location>
</feature>
<dbReference type="Pfam" id="PF15619">
    <property type="entry name" value="Lebercilin"/>
    <property type="match status" value="1"/>
</dbReference>
<comment type="similarity">
    <text evidence="1">Belongs to the LCA5 family.</text>
</comment>
<dbReference type="AlphaFoldDB" id="A0A8J7P403"/>
<keyword evidence="9" id="KW-1185">Reference proteome</keyword>
<feature type="non-terminal residue" evidence="8">
    <location>
        <position position="541"/>
    </location>
</feature>
<dbReference type="PANTHER" id="PTHR16650">
    <property type="entry name" value="C21ORF13-RELATED"/>
    <property type="match status" value="1"/>
</dbReference>
<dbReference type="InterPro" id="IPR026188">
    <property type="entry name" value="Lebercilin-like"/>
</dbReference>
<proteinExistence type="inferred from homology"/>
<sequence>MSARLHRIKELSSQVWDLQQQLNATLLENRLLKRLQGRHTAALRRFQDSQNCLPQMIAKHSGEVRALREQLRRSQERGLAVSRKLRAAEAELLHIRDALQRLEQLAQDRSLEERDQLTHKLGRLSLDIELKTRRIQELEKKLKLNSAAFTRHLAAESRKTLEARDLTKFLQMEINHLSQKIQEKERELEIHNIYAHRVRKGCHKKVLMELLAFPLVSDERKQMGSDRAALPASCIALFQSQDRGRVGRATGAGPVTVSSLIHEYKTSTHVCLAISYTETHEISLTETLEESKGDRSPDREETGHSSAQEEEESSDAEEEVGVNTEMEDGGGFLYGLPEPTEAGIAEEAAQAEPADQEDGDLLLDLEDFLSSARNGSNHCGSPARGRRLYRFKETVQNLHHGRPAYGTPTPAARRSPRTRGRGQPELEDLGLGSYEPSFAKPPAGISQGGGRPEAKAASPRSRKSCLMDELFGQRTTAEGTGTRRSRGKDTGLVSTATRLEIESRLHGGATSTAPCRTQGETKSPGRTRAPTSSCSPPLSFD</sequence>
<evidence type="ECO:0000256" key="4">
    <source>
        <dbReference type="ARBA" id="ARBA00041402"/>
    </source>
</evidence>
<feature type="domain" description="Lebercilin" evidence="7">
    <location>
        <begin position="1"/>
        <end position="188"/>
    </location>
</feature>
<evidence type="ECO:0000313" key="9">
    <source>
        <dbReference type="Proteomes" id="UP000736164"/>
    </source>
</evidence>
<comment type="caution">
    <text evidence="8">The sequence shown here is derived from an EMBL/GenBank/DDBJ whole genome shotgun (WGS) entry which is preliminary data.</text>
</comment>
<gene>
    <name evidence="8" type="primary">Lca5l</name>
    <name evidence="8" type="ORF">GTO95_0015150</name>
</gene>
<evidence type="ECO:0000256" key="6">
    <source>
        <dbReference type="SAM" id="MobiDB-lite"/>
    </source>
</evidence>
<dbReference type="InterPro" id="IPR028933">
    <property type="entry name" value="Lebercilin_dom"/>
</dbReference>
<evidence type="ECO:0000313" key="8">
    <source>
        <dbReference type="EMBL" id="MBN3324920.1"/>
    </source>
</evidence>
<dbReference type="GO" id="GO:0005930">
    <property type="term" value="C:axoneme"/>
    <property type="evidence" value="ECO:0007669"/>
    <property type="project" value="TreeGrafter"/>
</dbReference>
<accession>A0A8J7P403</accession>
<dbReference type="Proteomes" id="UP000736164">
    <property type="component" value="Unassembled WGS sequence"/>
</dbReference>
<dbReference type="PANTHER" id="PTHR16650:SF9">
    <property type="entry name" value="LEBERCILIN-LIKE PROTEIN"/>
    <property type="match status" value="1"/>
</dbReference>
<feature type="compositionally biased region" description="Polar residues" evidence="6">
    <location>
        <begin position="509"/>
        <end position="521"/>
    </location>
</feature>
<reference evidence="8" key="1">
    <citation type="journal article" date="2021" name="Cell">
        <title>Tracing the genetic footprints of vertebrate landing in non-teleost ray-finned fishes.</title>
        <authorList>
            <person name="Bi X."/>
            <person name="Wang K."/>
            <person name="Yang L."/>
            <person name="Pan H."/>
            <person name="Jiang H."/>
            <person name="Wei Q."/>
            <person name="Fang M."/>
            <person name="Yu H."/>
            <person name="Zhu C."/>
            <person name="Cai Y."/>
            <person name="He Y."/>
            <person name="Gan X."/>
            <person name="Zeng H."/>
            <person name="Yu D."/>
            <person name="Zhu Y."/>
            <person name="Jiang H."/>
            <person name="Qiu Q."/>
            <person name="Yang H."/>
            <person name="Zhang Y.E."/>
            <person name="Wang W."/>
            <person name="Zhu M."/>
            <person name="He S."/>
            <person name="Zhang G."/>
        </authorList>
    </citation>
    <scope>NUCLEOTIDE SEQUENCE</scope>
    <source>
        <strain evidence="8">Allg_001</strain>
    </source>
</reference>